<dbReference type="Proteomes" id="UP000018861">
    <property type="component" value="Unassembled WGS sequence"/>
</dbReference>
<evidence type="ECO:0000313" key="3">
    <source>
        <dbReference type="EMBL" id="GAE14243.1"/>
    </source>
</evidence>
<dbReference type="GO" id="GO:0005524">
    <property type="term" value="F:ATP binding"/>
    <property type="evidence" value="ECO:0007669"/>
    <property type="project" value="InterPro"/>
</dbReference>
<accession>W4P4C0</accession>
<protein>
    <submittedName>
        <fullName evidence="3">Mg(2+) chelatase family protein</fullName>
    </submittedName>
</protein>
<dbReference type="AlphaFoldDB" id="W4P4C0"/>
<reference evidence="3 4" key="1">
    <citation type="journal article" date="2014" name="Genome Announc.">
        <title>Draft Genome Sequences of Three Strains of Bacteroides pyogenes Isolated from a Cat and Swine.</title>
        <authorList>
            <person name="Sakamoto M."/>
            <person name="Oshima K."/>
            <person name="Suda W."/>
            <person name="Kitamura K."/>
            <person name="Iida T."/>
            <person name="Hattori M."/>
            <person name="Ohkuma M."/>
        </authorList>
    </citation>
    <scope>NUCLEOTIDE SEQUENCE [LARGE SCALE GENOMIC DNA]</scope>
    <source>
        <strain evidence="3 4">JCM 6292</strain>
    </source>
</reference>
<dbReference type="Gene3D" id="3.30.230.10">
    <property type="match status" value="1"/>
</dbReference>
<dbReference type="PANTHER" id="PTHR32039:SF7">
    <property type="entry name" value="COMPETENCE PROTEIN COMM"/>
    <property type="match status" value="1"/>
</dbReference>
<comment type="caution">
    <text evidence="3">The sequence shown here is derived from an EMBL/GenBank/DDBJ whole genome shotgun (WGS) entry which is preliminary data.</text>
</comment>
<sequence>MLTKVFGAAVQGIDATLITIEVNSSRGCMFYLVGLPDSAVKESHQRIISALQVNGYKMPTANIVINMAPADIRKEGSAYDLPIAIGLLGANEIISSERFSRYLLMGELSLDGSIQPLKGALPIAIKAREAGFEGLIVPRQNAREAAVVNKLKVYGVENIKEVIEFFNGERELHQTVVNTREEFYARQSSFEFDFADVKGQEHVKRALEVAAAGGHNLIMVGAPGSGKSMMAKRLPSILPPLSLGESLETTKIHSVAGKLGGGSSLISQRPFRDPHHTISQVAMVGGGSFPQPGEISLAHNGVLFLDELPEFSRTVLEVLRQPLEDRRITISRVKSTIDYPAGFMLVASMNPCPCGYYNHPAKECVCSPGQVQKYLNKISGPLLDRIDIQIEIVPVPFEKISDRRQAEPSVAIRERVIKARQMQEKRYASHPGIYCNAQMNSRLLAMYARPDEKGLALLRNAMNRLNLSARAYDRILKVSRTIADLEGAEQILSSHLAEAIGYRNLDRENWAG</sequence>
<dbReference type="Pfam" id="PF13541">
    <property type="entry name" value="ChlI"/>
    <property type="match status" value="1"/>
</dbReference>
<dbReference type="Pfam" id="PF01078">
    <property type="entry name" value="Mg_chelatase"/>
    <property type="match status" value="1"/>
</dbReference>
<dbReference type="InterPro" id="IPR004482">
    <property type="entry name" value="Mg_chelat-rel"/>
</dbReference>
<dbReference type="SUPFAM" id="SSF54211">
    <property type="entry name" value="Ribosomal protein S5 domain 2-like"/>
    <property type="match status" value="1"/>
</dbReference>
<dbReference type="InterPro" id="IPR027417">
    <property type="entry name" value="P-loop_NTPase"/>
</dbReference>
<dbReference type="InterPro" id="IPR003593">
    <property type="entry name" value="AAA+_ATPase"/>
</dbReference>
<dbReference type="InterPro" id="IPR045006">
    <property type="entry name" value="CHLI-like"/>
</dbReference>
<dbReference type="InterPro" id="IPR014721">
    <property type="entry name" value="Ribsml_uS5_D2-typ_fold_subgr"/>
</dbReference>
<dbReference type="InterPro" id="IPR020568">
    <property type="entry name" value="Ribosomal_Su5_D2-typ_SF"/>
</dbReference>
<dbReference type="Gene3D" id="3.40.50.300">
    <property type="entry name" value="P-loop containing nucleotide triphosphate hydrolases"/>
    <property type="match status" value="1"/>
</dbReference>
<evidence type="ECO:0000259" key="2">
    <source>
        <dbReference type="SMART" id="SM00382"/>
    </source>
</evidence>
<name>W4P4C0_9BACE</name>
<organism evidence="3 4">
    <name type="scientific">Bacteroides pyogenes JCM 6292</name>
    <dbReference type="NCBI Taxonomy" id="1235809"/>
    <lineage>
        <taxon>Bacteria</taxon>
        <taxon>Pseudomonadati</taxon>
        <taxon>Bacteroidota</taxon>
        <taxon>Bacteroidia</taxon>
        <taxon>Bacteroidales</taxon>
        <taxon>Bacteroidaceae</taxon>
        <taxon>Bacteroides</taxon>
    </lineage>
</organism>
<dbReference type="InterPro" id="IPR000523">
    <property type="entry name" value="Mg_chelatse_chII-like_cat_dom"/>
</dbReference>
<feature type="domain" description="AAA+ ATPase" evidence="2">
    <location>
        <begin position="213"/>
        <end position="396"/>
    </location>
</feature>
<dbReference type="PANTHER" id="PTHR32039">
    <property type="entry name" value="MAGNESIUM-CHELATASE SUBUNIT CHLI"/>
    <property type="match status" value="1"/>
</dbReference>
<dbReference type="SMART" id="SM00382">
    <property type="entry name" value="AAA"/>
    <property type="match status" value="1"/>
</dbReference>
<gene>
    <name evidence="3" type="ORF">JCM6292_355</name>
</gene>
<proteinExistence type="inferred from homology"/>
<dbReference type="NCBIfam" id="TIGR00368">
    <property type="entry name" value="YifB family Mg chelatase-like AAA ATPase"/>
    <property type="match status" value="1"/>
</dbReference>
<dbReference type="Pfam" id="PF13335">
    <property type="entry name" value="Mg_chelatase_C"/>
    <property type="match status" value="1"/>
</dbReference>
<dbReference type="SUPFAM" id="SSF52540">
    <property type="entry name" value="P-loop containing nucleoside triphosphate hydrolases"/>
    <property type="match status" value="1"/>
</dbReference>
<dbReference type="InterPro" id="IPR025158">
    <property type="entry name" value="Mg_chelat-rel_C"/>
</dbReference>
<comment type="similarity">
    <text evidence="1">Belongs to the Mg-chelatase subunits D/I family. ComM subfamily.</text>
</comment>
<evidence type="ECO:0000256" key="1">
    <source>
        <dbReference type="ARBA" id="ARBA00006354"/>
    </source>
</evidence>
<dbReference type="EMBL" id="BAIQ01000002">
    <property type="protein sequence ID" value="GAE14243.1"/>
    <property type="molecule type" value="Genomic_DNA"/>
</dbReference>
<evidence type="ECO:0000313" key="4">
    <source>
        <dbReference type="Proteomes" id="UP000018861"/>
    </source>
</evidence>